<keyword evidence="2" id="KW-0802">TPR repeat</keyword>
<proteinExistence type="predicted"/>
<dbReference type="SUPFAM" id="SSF48452">
    <property type="entry name" value="TPR-like"/>
    <property type="match status" value="2"/>
</dbReference>
<dbReference type="EMBL" id="NCKV01002506">
    <property type="protein sequence ID" value="RWS26741.1"/>
    <property type="molecule type" value="Genomic_DNA"/>
</dbReference>
<dbReference type="STRING" id="299467.A0A443SGU2"/>
<evidence type="ECO:0000313" key="5">
    <source>
        <dbReference type="Proteomes" id="UP000288716"/>
    </source>
</evidence>
<dbReference type="Gene3D" id="1.25.40.10">
    <property type="entry name" value="Tetratricopeptide repeat domain"/>
    <property type="match status" value="1"/>
</dbReference>
<evidence type="ECO:0000256" key="2">
    <source>
        <dbReference type="PROSITE-ProRule" id="PRU00339"/>
    </source>
</evidence>
<sequence length="414" mass="47667">MSKSLEQIAESSNELGLTFLQSKQYEEALKCFNDAIDFCPNKIHYYLNRSQCYIELWRYKEAIGDTVACIKLDNNQTIGLEMQVKCHIAFGALLEANVCLTIISNVRPKSEFVVFHRKLVHRLLSLAETYKRCVKNNDYSTALNSVNELLQHVTRNIAYKLAKAQILNAMQRYLDAEIVAKEVLLVEPRNDSALAIVKYTEHCIHALRANICEPEITEVIMEDVEDIKHSKELNEKAKKLTEKSQSAESAIKREKEVQIQELKDRATVAFKDKCYQICYNLYLRALRVDPSNDAENAKLYFNKSVVASKVRLEKTEEAINSCTDAIILEPKYFKAFLRRAKLYFNEQRFEEAVRDYEMVVQMEPGNEEYSRLLKEAKLCLTLSQQTSKNANTTSVPFERFLETGASFLNLTNNS</sequence>
<dbReference type="Proteomes" id="UP000288716">
    <property type="component" value="Unassembled WGS sequence"/>
</dbReference>
<gene>
    <name evidence="4" type="ORF">B4U80_07688</name>
</gene>
<dbReference type="VEuPathDB" id="VectorBase:LDEU005299"/>
<dbReference type="OrthoDB" id="2423701at2759"/>
<keyword evidence="5" id="KW-1185">Reference proteome</keyword>
<keyword evidence="3" id="KW-0175">Coiled coil</keyword>
<evidence type="ECO:0000256" key="3">
    <source>
        <dbReference type="SAM" id="Coils"/>
    </source>
</evidence>
<dbReference type="PROSITE" id="PS50005">
    <property type="entry name" value="TPR"/>
    <property type="match status" value="2"/>
</dbReference>
<dbReference type="PANTHER" id="PTHR45188">
    <property type="entry name" value="DNAJ PROTEIN P58IPK HOMOLOG"/>
    <property type="match status" value="1"/>
</dbReference>
<feature type="repeat" description="TPR" evidence="2">
    <location>
        <begin position="333"/>
        <end position="366"/>
    </location>
</feature>
<keyword evidence="1" id="KW-0677">Repeat</keyword>
<dbReference type="Pfam" id="PF13181">
    <property type="entry name" value="TPR_8"/>
    <property type="match status" value="2"/>
</dbReference>
<protein>
    <submittedName>
        <fullName evidence="4">DnaJ subfamily C member 7-like isoform X2</fullName>
    </submittedName>
</protein>
<name>A0A443SGU2_9ACAR</name>
<dbReference type="SMART" id="SM00028">
    <property type="entry name" value="TPR"/>
    <property type="match status" value="6"/>
</dbReference>
<accession>A0A443SGU2</accession>
<dbReference type="AlphaFoldDB" id="A0A443SGU2"/>
<feature type="coiled-coil region" evidence="3">
    <location>
        <begin position="230"/>
        <end position="257"/>
    </location>
</feature>
<evidence type="ECO:0000256" key="1">
    <source>
        <dbReference type="ARBA" id="ARBA00022737"/>
    </source>
</evidence>
<comment type="caution">
    <text evidence="4">The sequence shown here is derived from an EMBL/GenBank/DDBJ whole genome shotgun (WGS) entry which is preliminary data.</text>
</comment>
<dbReference type="InterPro" id="IPR019734">
    <property type="entry name" value="TPR_rpt"/>
</dbReference>
<feature type="repeat" description="TPR" evidence="2">
    <location>
        <begin position="9"/>
        <end position="42"/>
    </location>
</feature>
<dbReference type="PANTHER" id="PTHR45188:SF2">
    <property type="entry name" value="DNAJ HOMOLOG SUBFAMILY C MEMBER 7"/>
    <property type="match status" value="1"/>
</dbReference>
<evidence type="ECO:0000313" key="4">
    <source>
        <dbReference type="EMBL" id="RWS26741.1"/>
    </source>
</evidence>
<dbReference type="InterPro" id="IPR011990">
    <property type="entry name" value="TPR-like_helical_dom_sf"/>
</dbReference>
<reference evidence="4 5" key="1">
    <citation type="journal article" date="2018" name="Gigascience">
        <title>Genomes of trombidid mites reveal novel predicted allergens and laterally-transferred genes associated with secondary metabolism.</title>
        <authorList>
            <person name="Dong X."/>
            <person name="Chaisiri K."/>
            <person name="Xia D."/>
            <person name="Armstrong S.D."/>
            <person name="Fang Y."/>
            <person name="Donnelly M.J."/>
            <person name="Kadowaki T."/>
            <person name="McGarry J.W."/>
            <person name="Darby A.C."/>
            <person name="Makepeace B.L."/>
        </authorList>
    </citation>
    <scope>NUCLEOTIDE SEQUENCE [LARGE SCALE GENOMIC DNA]</scope>
    <source>
        <strain evidence="4">UoL-UT</strain>
    </source>
</reference>
<organism evidence="4 5">
    <name type="scientific">Leptotrombidium deliense</name>
    <dbReference type="NCBI Taxonomy" id="299467"/>
    <lineage>
        <taxon>Eukaryota</taxon>
        <taxon>Metazoa</taxon>
        <taxon>Ecdysozoa</taxon>
        <taxon>Arthropoda</taxon>
        <taxon>Chelicerata</taxon>
        <taxon>Arachnida</taxon>
        <taxon>Acari</taxon>
        <taxon>Acariformes</taxon>
        <taxon>Trombidiformes</taxon>
        <taxon>Prostigmata</taxon>
        <taxon>Anystina</taxon>
        <taxon>Parasitengona</taxon>
        <taxon>Trombiculoidea</taxon>
        <taxon>Trombiculidae</taxon>
        <taxon>Leptotrombidium</taxon>
    </lineage>
</organism>